<dbReference type="WBParaSite" id="L893_g2815.t1">
    <property type="protein sequence ID" value="L893_g2815.t1"/>
    <property type="gene ID" value="L893_g2815"/>
</dbReference>
<dbReference type="PANTHER" id="PTHR46561:SF11">
    <property type="entry name" value="SERPENTINE RECEPTOR CLASS ALPHA_BETA-14"/>
    <property type="match status" value="1"/>
</dbReference>
<feature type="transmembrane region" description="Helical" evidence="5">
    <location>
        <begin position="22"/>
        <end position="43"/>
    </location>
</feature>
<sequence>MNISQEVCENGFNLSRNVVIKAILLGKSTICVFGLVVWVLFLIAKPWRLILHMNARALICYHAVLCCLLLSVNLPMHTAHLIRMFSSFPDKCDYLVPRRISFYFQFAAFSLIFFQAITNALFALERIACTINRKYYERREYPKTIAAVSVLVTAVLTYGLHEFLTEGINWDTRKLGFTTRDKNNQYATKTILIFIFCIEIITITSFQTVHFVNKRTRYRLRHGSSMSTFGCELSVKLQIRESITVTEMWTPIAAVHCLVFLIASVGLYINLWTVTDEILQVIIGESVSMNIAYSVFLPVYVVSMNIAYSVFLPVYVFAKNPSLFWEAIAIVSRNRIKRQVKTAADEKDEFTQYFDNLKVLFTQGSLDSAAEREQCWKFCCW</sequence>
<keyword evidence="6" id="KW-1185">Reference proteome</keyword>
<dbReference type="GO" id="GO:0016020">
    <property type="term" value="C:membrane"/>
    <property type="evidence" value="ECO:0007669"/>
    <property type="project" value="UniProtKB-SubCell"/>
</dbReference>
<evidence type="ECO:0000313" key="7">
    <source>
        <dbReference type="WBParaSite" id="L893_g2815.t1"/>
    </source>
</evidence>
<feature type="transmembrane region" description="Helical" evidence="5">
    <location>
        <begin position="248"/>
        <end position="271"/>
    </location>
</feature>
<protein>
    <submittedName>
        <fullName evidence="7">G_PROTEIN_RECEP_F1_2 domain-containing protein</fullName>
    </submittedName>
</protein>
<organism evidence="6 7">
    <name type="scientific">Steinernema glaseri</name>
    <dbReference type="NCBI Taxonomy" id="37863"/>
    <lineage>
        <taxon>Eukaryota</taxon>
        <taxon>Metazoa</taxon>
        <taxon>Ecdysozoa</taxon>
        <taxon>Nematoda</taxon>
        <taxon>Chromadorea</taxon>
        <taxon>Rhabditida</taxon>
        <taxon>Tylenchina</taxon>
        <taxon>Panagrolaimomorpha</taxon>
        <taxon>Strongyloidoidea</taxon>
        <taxon>Steinernematidae</taxon>
        <taxon>Steinernema</taxon>
    </lineage>
</organism>
<dbReference type="Proteomes" id="UP000095287">
    <property type="component" value="Unplaced"/>
</dbReference>
<dbReference type="PANTHER" id="PTHR46561">
    <property type="entry name" value="SERPENTINE RECEPTOR, CLASS AB (CLASS A-LIKE)-RELATED"/>
    <property type="match status" value="1"/>
</dbReference>
<name>A0A1I7ZMX8_9BILA</name>
<feature type="transmembrane region" description="Helical" evidence="5">
    <location>
        <begin position="291"/>
        <end position="318"/>
    </location>
</feature>
<feature type="transmembrane region" description="Helical" evidence="5">
    <location>
        <begin position="55"/>
        <end position="82"/>
    </location>
</feature>
<comment type="subcellular location">
    <subcellularLocation>
        <location evidence="1">Membrane</location>
        <topology evidence="1">Multi-pass membrane protein</topology>
    </subcellularLocation>
</comment>
<keyword evidence="4 5" id="KW-0472">Membrane</keyword>
<proteinExistence type="predicted"/>
<feature type="transmembrane region" description="Helical" evidence="5">
    <location>
        <begin position="191"/>
        <end position="212"/>
    </location>
</feature>
<dbReference type="Pfam" id="PF10292">
    <property type="entry name" value="7TM_GPCR_Srab"/>
    <property type="match status" value="1"/>
</dbReference>
<dbReference type="InterPro" id="IPR019408">
    <property type="entry name" value="7TM_GPCR_serpentine_rcpt_Srab"/>
</dbReference>
<evidence type="ECO:0000256" key="3">
    <source>
        <dbReference type="ARBA" id="ARBA00022989"/>
    </source>
</evidence>
<evidence type="ECO:0000256" key="2">
    <source>
        <dbReference type="ARBA" id="ARBA00022692"/>
    </source>
</evidence>
<feature type="transmembrane region" description="Helical" evidence="5">
    <location>
        <begin position="144"/>
        <end position="161"/>
    </location>
</feature>
<keyword evidence="3 5" id="KW-1133">Transmembrane helix</keyword>
<evidence type="ECO:0000256" key="5">
    <source>
        <dbReference type="SAM" id="Phobius"/>
    </source>
</evidence>
<dbReference type="AlphaFoldDB" id="A0A1I7ZMX8"/>
<dbReference type="InterPro" id="IPR053286">
    <property type="entry name" value="Nematode_rcpt-like_srab"/>
</dbReference>
<evidence type="ECO:0000313" key="6">
    <source>
        <dbReference type="Proteomes" id="UP000095287"/>
    </source>
</evidence>
<accession>A0A1I7ZMX8</accession>
<feature type="transmembrane region" description="Helical" evidence="5">
    <location>
        <begin position="102"/>
        <end position="124"/>
    </location>
</feature>
<evidence type="ECO:0000256" key="1">
    <source>
        <dbReference type="ARBA" id="ARBA00004141"/>
    </source>
</evidence>
<keyword evidence="2 5" id="KW-0812">Transmembrane</keyword>
<evidence type="ECO:0000256" key="4">
    <source>
        <dbReference type="ARBA" id="ARBA00023136"/>
    </source>
</evidence>
<reference evidence="7" key="1">
    <citation type="submission" date="2016-11" db="UniProtKB">
        <authorList>
            <consortium name="WormBaseParasite"/>
        </authorList>
    </citation>
    <scope>IDENTIFICATION</scope>
</reference>